<dbReference type="EMBL" id="JAUSTR010000001">
    <property type="protein sequence ID" value="MDQ0161116.1"/>
    <property type="molecule type" value="Genomic_DNA"/>
</dbReference>
<dbReference type="InterPro" id="IPR016947">
    <property type="entry name" value="UCP030140"/>
</dbReference>
<comment type="caution">
    <text evidence="1">The sequence shown here is derived from an EMBL/GenBank/DDBJ whole genome shotgun (WGS) entry which is preliminary data.</text>
</comment>
<dbReference type="InterPro" id="IPR014871">
    <property type="entry name" value="dUTPase/dCTP_pyrophosphatase"/>
</dbReference>
<dbReference type="Proteomes" id="UP001225646">
    <property type="component" value="Unassembled WGS sequence"/>
</dbReference>
<dbReference type="RefSeq" id="WP_419151004.1">
    <property type="nucleotide sequence ID" value="NZ_JAUSTR010000001.1"/>
</dbReference>
<evidence type="ECO:0000313" key="1">
    <source>
        <dbReference type="EMBL" id="MDQ0161116.1"/>
    </source>
</evidence>
<proteinExistence type="predicted"/>
<organism evidence="1 2">
    <name type="scientific">Aeribacillus alveayuensis</name>
    <dbReference type="NCBI Taxonomy" id="279215"/>
    <lineage>
        <taxon>Bacteria</taxon>
        <taxon>Bacillati</taxon>
        <taxon>Bacillota</taxon>
        <taxon>Bacilli</taxon>
        <taxon>Bacillales</taxon>
        <taxon>Bacillaceae</taxon>
        <taxon>Aeribacillus</taxon>
    </lineage>
</organism>
<dbReference type="Pfam" id="PF08761">
    <property type="entry name" value="dUTPase_2"/>
    <property type="match status" value="1"/>
</dbReference>
<reference evidence="1 2" key="1">
    <citation type="submission" date="2023-07" db="EMBL/GenBank/DDBJ databases">
        <title>Genomic Encyclopedia of Type Strains, Phase IV (KMG-IV): sequencing the most valuable type-strain genomes for metagenomic binning, comparative biology and taxonomic classification.</title>
        <authorList>
            <person name="Goeker M."/>
        </authorList>
    </citation>
    <scope>NUCLEOTIDE SEQUENCE [LARGE SCALE GENOMIC DNA]</scope>
    <source>
        <strain evidence="1 2">DSM 19092</strain>
    </source>
</reference>
<dbReference type="SUPFAM" id="SSF101386">
    <property type="entry name" value="all-alpha NTP pyrophosphatases"/>
    <property type="match status" value="1"/>
</dbReference>
<name>A0ABT9VJI5_9BACI</name>
<dbReference type="CDD" id="cd11527">
    <property type="entry name" value="NTP-PPase_dUTPase"/>
    <property type="match status" value="1"/>
</dbReference>
<dbReference type="Gene3D" id="1.10.4010.10">
    <property type="entry name" value="Type II deoxyuridine triphosphatase"/>
    <property type="match status" value="1"/>
</dbReference>
<dbReference type="PIRSF" id="PIRSF030140">
    <property type="entry name" value="UCP030140"/>
    <property type="match status" value="1"/>
</dbReference>
<keyword evidence="2" id="KW-1185">Reference proteome</keyword>
<gene>
    <name evidence="1" type="ORF">J2S06_000186</name>
</gene>
<accession>A0ABT9VJI5</accession>
<protein>
    <submittedName>
        <fullName evidence="1">Dimeric dUTPase (All-alpha-NTP-PPase superfamily)</fullName>
    </submittedName>
</protein>
<evidence type="ECO:0000313" key="2">
    <source>
        <dbReference type="Proteomes" id="UP001225646"/>
    </source>
</evidence>
<sequence length="162" mass="19163">MNFKKLFHMQKELDQRIETQHKLHQERLMERKILALLVEIGELANETRCFKFWSVKPPSKEEVILEEYVDGLHFLLSIGLELNITDLPTFHVLDASDRLTEQFLTIFNEASSFKDSLSVESYLRLFKYYLQLGKSLGFSMEQIYHAYVSKNEVNHIRQSQGY</sequence>